<comment type="caution">
    <text evidence="2">The sequence shown here is derived from an EMBL/GenBank/DDBJ whole genome shotgun (WGS) entry which is preliminary data.</text>
</comment>
<reference evidence="2 3" key="1">
    <citation type="submission" date="2018-06" db="EMBL/GenBank/DDBJ databases">
        <title>Novel Chryseobacterium species.</title>
        <authorList>
            <person name="Newman J."/>
            <person name="Hugo C."/>
            <person name="Oosthuizen L."/>
            <person name="Charimba G."/>
        </authorList>
    </citation>
    <scope>NUCLEOTIDE SEQUENCE [LARGE SCALE GENOMIC DNA]</scope>
    <source>
        <strain evidence="2 3">7_F195</strain>
    </source>
</reference>
<dbReference type="EMBL" id="QNVV01000002">
    <property type="protein sequence ID" value="REC49542.1"/>
    <property type="molecule type" value="Genomic_DNA"/>
</dbReference>
<proteinExistence type="predicted"/>
<accession>A0A3D9B8R4</accession>
<dbReference type="InterPro" id="IPR018712">
    <property type="entry name" value="Tle1-like_cat"/>
</dbReference>
<dbReference type="PANTHER" id="PTHR33840">
    <property type="match status" value="1"/>
</dbReference>
<gene>
    <name evidence="2" type="ORF">DRF67_03465</name>
</gene>
<dbReference type="OrthoDB" id="4378831at2"/>
<protein>
    <submittedName>
        <fullName evidence="2">DUF2235 domain-containing protein</fullName>
    </submittedName>
</protein>
<sequence>MSIEYIVEGKIKTQVKGDYLVFSKENITHNAAVSLEQSGKESGVSYGKAKTLHPNDRPVNLLEVSLNLFFDGTQNNKTNTELGKDYEESNHDDDSYTNDYSNVARGFDAVDPTAEHQIRVYIEGIGTKDGESEMHLWGNVPNTGILFGTDGRGVRAKVTKGCVEAGKKLAKYSGKDIHLKVNVFGFSRGATAARHFLHIATNRARILKGFSKDGMAIPPHEAEGKRIKVKLDDSLILNHGYFGACLIDNKVMPKKITFNFAGLYDTVASYGMDHRLKSVGGVPIIHGDTQQLGLDAVKKAYFTLQIAADNEYRDNFDLTDINSTGVKGLQFILPGVHSDIGGCYVNQNEEKVDLYTERENEGRKCEQFRKILIEEGWYTPEEIVVKKIISVHKYGVNTKYILVGTRRPFNTYDKVSLNTMFYYSSQDQFGVKYSQKGIDNHKITDAFLIEIYNQLRNYMNACNTLRNTYVAEYNKSNSSGDYLSKIKTLHYEDFVDLDQLKILRNKYLHWSASATKIGYGPRVGKVESGKNRTRNIQYG</sequence>
<evidence type="ECO:0000259" key="1">
    <source>
        <dbReference type="Pfam" id="PF09994"/>
    </source>
</evidence>
<feature type="domain" description="T6SS Phospholipase effector Tle1-like catalytic" evidence="1">
    <location>
        <begin position="66"/>
        <end position="350"/>
    </location>
</feature>
<dbReference type="PANTHER" id="PTHR33840:SF1">
    <property type="entry name" value="TLE1 PHOSPHOLIPASE DOMAIN-CONTAINING PROTEIN"/>
    <property type="match status" value="1"/>
</dbReference>
<dbReference type="Proteomes" id="UP000256257">
    <property type="component" value="Unassembled WGS sequence"/>
</dbReference>
<name>A0A3D9B8R4_9FLAO</name>
<organism evidence="2 3">
    <name type="scientific">Chryseobacterium pennipullorum</name>
    <dbReference type="NCBI Taxonomy" id="2258963"/>
    <lineage>
        <taxon>Bacteria</taxon>
        <taxon>Pseudomonadati</taxon>
        <taxon>Bacteroidota</taxon>
        <taxon>Flavobacteriia</taxon>
        <taxon>Flavobacteriales</taxon>
        <taxon>Weeksellaceae</taxon>
        <taxon>Chryseobacterium group</taxon>
        <taxon>Chryseobacterium</taxon>
    </lineage>
</organism>
<evidence type="ECO:0000313" key="3">
    <source>
        <dbReference type="Proteomes" id="UP000256257"/>
    </source>
</evidence>
<dbReference type="Pfam" id="PF09994">
    <property type="entry name" value="T6SS_Tle1-like_cat"/>
    <property type="match status" value="1"/>
</dbReference>
<dbReference type="AlphaFoldDB" id="A0A3D9B8R4"/>
<evidence type="ECO:0000313" key="2">
    <source>
        <dbReference type="EMBL" id="REC49542.1"/>
    </source>
</evidence>
<dbReference type="RefSeq" id="WP_115926687.1">
    <property type="nucleotide sequence ID" value="NZ_QNVV01000002.1"/>
</dbReference>
<keyword evidence="3" id="KW-1185">Reference proteome</keyword>